<keyword evidence="4" id="KW-1185">Reference proteome</keyword>
<evidence type="ECO:0000313" key="3">
    <source>
        <dbReference type="EMBL" id="KGN65087.1"/>
    </source>
</evidence>
<feature type="domain" description="Disease resistance protein At4g27190-like leucine-rich repeats" evidence="2">
    <location>
        <begin position="172"/>
        <end position="281"/>
    </location>
</feature>
<sequence length="305" mass="35191">MNMFIVKNAFKLQLYFEQQLFIRPLCSSLHFLITQLVLLQSYLYPYSQHIEEFVGLGEPKSIFTIKKGFLVLENGFSILGKSKIFQHREFVELQRKISRCERVSYLPRGSREIVLFPRLRFLATSSGRSCSLGWKSFPTLEDVHLRGFKDDGTVSLPKELTELLYRIKCLLPLSITFSNLTYVGVTDCNGLVNLFSCLVAKSLVNLKRLSISKCTKMRYIVAAPEGDADEENEEEIIFNQLNYLELYNLPKLTNFHSGKCILKYVCLERLDIEGCPEVKKIPNETVSTPKLPFVTTSSNYRRRRL</sequence>
<evidence type="ECO:0000313" key="4">
    <source>
        <dbReference type="Proteomes" id="UP000029981"/>
    </source>
</evidence>
<dbReference type="Pfam" id="PF23247">
    <property type="entry name" value="LRR_RPS2"/>
    <property type="match status" value="1"/>
</dbReference>
<name>A0A0A0LW89_CUCSA</name>
<dbReference type="Proteomes" id="UP000029981">
    <property type="component" value="Chromosome 1"/>
</dbReference>
<evidence type="ECO:0000256" key="1">
    <source>
        <dbReference type="ARBA" id="ARBA00022821"/>
    </source>
</evidence>
<accession>A0A0A0LW89</accession>
<dbReference type="Gene3D" id="3.80.10.10">
    <property type="entry name" value="Ribonuclease Inhibitor"/>
    <property type="match status" value="1"/>
</dbReference>
<evidence type="ECO:0000259" key="2">
    <source>
        <dbReference type="Pfam" id="PF23247"/>
    </source>
</evidence>
<proteinExistence type="predicted"/>
<reference evidence="3 4" key="2">
    <citation type="journal article" date="2009" name="PLoS ONE">
        <title>An integrated genetic and cytogenetic map of the cucumber genome.</title>
        <authorList>
            <person name="Ren Y."/>
            <person name="Zhang Z."/>
            <person name="Liu J."/>
            <person name="Staub J.E."/>
            <person name="Han Y."/>
            <person name="Cheng Z."/>
            <person name="Li X."/>
            <person name="Lu J."/>
            <person name="Miao H."/>
            <person name="Kang H."/>
            <person name="Xie B."/>
            <person name="Gu X."/>
            <person name="Wang X."/>
            <person name="Du Y."/>
            <person name="Jin W."/>
            <person name="Huang S."/>
        </authorList>
    </citation>
    <scope>NUCLEOTIDE SEQUENCE [LARGE SCALE GENOMIC DNA]</scope>
    <source>
        <strain evidence="4">cv. 9930</strain>
    </source>
</reference>
<dbReference type="InterPro" id="IPR050905">
    <property type="entry name" value="Plant_NBS-LRR"/>
</dbReference>
<dbReference type="PANTHER" id="PTHR33463:SF221">
    <property type="entry name" value="LEUCINE-RICH REPEAT DOMAIN, L DOMAIN-CONTAINING PROTEIN"/>
    <property type="match status" value="1"/>
</dbReference>
<dbReference type="InterPro" id="IPR057135">
    <property type="entry name" value="At4g27190-like_LRR"/>
</dbReference>
<reference evidence="3 4" key="1">
    <citation type="journal article" date="2009" name="Nat. Genet.">
        <title>The genome of the cucumber, Cucumis sativus L.</title>
        <authorList>
            <person name="Huang S."/>
            <person name="Li R."/>
            <person name="Zhang Z."/>
            <person name="Li L."/>
            <person name="Gu X."/>
            <person name="Fan W."/>
            <person name="Lucas W.J."/>
            <person name="Wang X."/>
            <person name="Xie B."/>
            <person name="Ni P."/>
            <person name="Ren Y."/>
            <person name="Zhu H."/>
            <person name="Li J."/>
            <person name="Lin K."/>
            <person name="Jin W."/>
            <person name="Fei Z."/>
            <person name="Li G."/>
            <person name="Staub J."/>
            <person name="Kilian A."/>
            <person name="van der Vossen E.A."/>
            <person name="Wu Y."/>
            <person name="Guo J."/>
            <person name="He J."/>
            <person name="Jia Z."/>
            <person name="Ren Y."/>
            <person name="Tian G."/>
            <person name="Lu Y."/>
            <person name="Ruan J."/>
            <person name="Qian W."/>
            <person name="Wang M."/>
            <person name="Huang Q."/>
            <person name="Li B."/>
            <person name="Xuan Z."/>
            <person name="Cao J."/>
            <person name="Asan"/>
            <person name="Wu Z."/>
            <person name="Zhang J."/>
            <person name="Cai Q."/>
            <person name="Bai Y."/>
            <person name="Zhao B."/>
            <person name="Han Y."/>
            <person name="Li Y."/>
            <person name="Li X."/>
            <person name="Wang S."/>
            <person name="Shi Q."/>
            <person name="Liu S."/>
            <person name="Cho W.K."/>
            <person name="Kim J.Y."/>
            <person name="Xu Y."/>
            <person name="Heller-Uszynska K."/>
            <person name="Miao H."/>
            <person name="Cheng Z."/>
            <person name="Zhang S."/>
            <person name="Wu J."/>
            <person name="Yang Y."/>
            <person name="Kang H."/>
            <person name="Li M."/>
            <person name="Liang H."/>
            <person name="Ren X."/>
            <person name="Shi Z."/>
            <person name="Wen M."/>
            <person name="Jian M."/>
            <person name="Yang H."/>
            <person name="Zhang G."/>
            <person name="Yang Z."/>
            <person name="Chen R."/>
            <person name="Liu S."/>
            <person name="Li J."/>
            <person name="Ma L."/>
            <person name="Liu H."/>
            <person name="Zhou Y."/>
            <person name="Zhao J."/>
            <person name="Fang X."/>
            <person name="Li G."/>
            <person name="Fang L."/>
            <person name="Li Y."/>
            <person name="Liu D."/>
            <person name="Zheng H."/>
            <person name="Zhang Y."/>
            <person name="Qin N."/>
            <person name="Li Z."/>
            <person name="Yang G."/>
            <person name="Yang S."/>
            <person name="Bolund L."/>
            <person name="Kristiansen K."/>
            <person name="Zheng H."/>
            <person name="Li S."/>
            <person name="Zhang X."/>
            <person name="Yang H."/>
            <person name="Wang J."/>
            <person name="Sun R."/>
            <person name="Zhang B."/>
            <person name="Jiang S."/>
            <person name="Wang J."/>
            <person name="Du Y."/>
            <person name="Li S."/>
        </authorList>
    </citation>
    <scope>NUCLEOTIDE SEQUENCE [LARGE SCALE GENOMIC DNA]</scope>
    <source>
        <strain evidence="4">cv. 9930</strain>
    </source>
</reference>
<reference evidence="3 4" key="4">
    <citation type="journal article" date="2011" name="BMC Genomics">
        <title>RNA-Seq improves annotation of protein-coding genes in the cucumber genome.</title>
        <authorList>
            <person name="Li Z."/>
            <person name="Zhang Z."/>
            <person name="Yan P."/>
            <person name="Huang S."/>
            <person name="Fei Z."/>
            <person name="Lin K."/>
        </authorList>
    </citation>
    <scope>NUCLEOTIDE SEQUENCE [LARGE SCALE GENOMIC DNA]</scope>
    <source>
        <strain evidence="4">cv. 9930</strain>
    </source>
</reference>
<dbReference type="AlphaFoldDB" id="A0A0A0LW89"/>
<keyword evidence="1" id="KW-0611">Plant defense</keyword>
<protein>
    <recommendedName>
        <fullName evidence="2">Disease resistance protein At4g27190-like leucine-rich repeats domain-containing protein</fullName>
    </recommendedName>
</protein>
<dbReference type="Gramene" id="KGN65087">
    <property type="protein sequence ID" value="KGN65087"/>
    <property type="gene ID" value="Csa_1G201770"/>
</dbReference>
<dbReference type="InterPro" id="IPR032675">
    <property type="entry name" value="LRR_dom_sf"/>
</dbReference>
<organism evidence="3 4">
    <name type="scientific">Cucumis sativus</name>
    <name type="common">Cucumber</name>
    <dbReference type="NCBI Taxonomy" id="3659"/>
    <lineage>
        <taxon>Eukaryota</taxon>
        <taxon>Viridiplantae</taxon>
        <taxon>Streptophyta</taxon>
        <taxon>Embryophyta</taxon>
        <taxon>Tracheophyta</taxon>
        <taxon>Spermatophyta</taxon>
        <taxon>Magnoliopsida</taxon>
        <taxon>eudicotyledons</taxon>
        <taxon>Gunneridae</taxon>
        <taxon>Pentapetalae</taxon>
        <taxon>rosids</taxon>
        <taxon>fabids</taxon>
        <taxon>Cucurbitales</taxon>
        <taxon>Cucurbitaceae</taxon>
        <taxon>Benincaseae</taxon>
        <taxon>Cucumis</taxon>
    </lineage>
</organism>
<dbReference type="PANTHER" id="PTHR33463">
    <property type="entry name" value="NB-ARC DOMAIN-CONTAINING PROTEIN-RELATED"/>
    <property type="match status" value="1"/>
</dbReference>
<dbReference type="EMBL" id="CM002922">
    <property type="protein sequence ID" value="KGN65087.1"/>
    <property type="molecule type" value="Genomic_DNA"/>
</dbReference>
<gene>
    <name evidence="3" type="ORF">Csa_1G201770</name>
</gene>
<dbReference type="SUPFAM" id="SSF52047">
    <property type="entry name" value="RNI-like"/>
    <property type="match status" value="1"/>
</dbReference>
<reference evidence="3 4" key="3">
    <citation type="journal article" date="2010" name="BMC Genomics">
        <title>Transcriptome sequencing and comparative analysis of cucumber flowers with different sex types.</title>
        <authorList>
            <person name="Guo S."/>
            <person name="Zheng Y."/>
            <person name="Joung J.G."/>
            <person name="Liu S."/>
            <person name="Zhang Z."/>
            <person name="Crasta O.R."/>
            <person name="Sobral B.W."/>
            <person name="Xu Y."/>
            <person name="Huang S."/>
            <person name="Fei Z."/>
        </authorList>
    </citation>
    <scope>NUCLEOTIDE SEQUENCE [LARGE SCALE GENOMIC DNA]</scope>
    <source>
        <strain evidence="4">cv. 9930</strain>
    </source>
</reference>